<dbReference type="SMR" id="A0A8T3BVA1"/>
<accession>A0A8T3BVA1</accession>
<gene>
    <name evidence="2" type="ORF">KFK09_007791</name>
</gene>
<comment type="caution">
    <text evidence="2">The sequence shown here is derived from an EMBL/GenBank/DDBJ whole genome shotgun (WGS) entry which is preliminary data.</text>
</comment>
<dbReference type="OrthoDB" id="10316892at2759"/>
<feature type="region of interest" description="Disordered" evidence="1">
    <location>
        <begin position="251"/>
        <end position="307"/>
    </location>
</feature>
<sequence>MTGDHHPSRNPMTKGDSRLAAQNDDERGSSKKAEPNDVASTVTSDSLIIFYKKFHFPNDLVAKVPKRSDRACLPPPGYLTISESSLRAGLRFPPPPELIDISARCGVSLAQFSHRAMSVTMGLIAFFRDHGAVLTPEYLSRMGRFIVDTQGRVTFRFKWLDMRTRDPLKSWAHAFFYVQNDWGLIEKWGKMKDLPVPLHVGEEDILKILNIPDVKHLLFEVRHLTKYIEEEFLFKVGLSIQAGKSEAKMLKKSTKVHEPPAPSSKVPSKRKSDDPQALLKKKKLEGISTSPSQVPPDSSPTKLHVPGDVLKHQCLGRHKTDDLLSRHMELEVELTQTLNEWNDEFVKVKYLQGEYKRKYDHRTKEVKVLEVELTDCRTELANVMTTTSLKNQQIDRLQIELVEAQTTITQLLKDQKVSGEKVAVLEAENKKSQTIIAEKEAALFGLESSRVIEDFKKSIDFKIIIQDHLQEAREHIYNIEVKALEQQCLDEGFTRGFLKGVRLLQRKAGVKIDGLTTSQASEDPSSDLGGAEIESELRKVFSSDDESVDVE</sequence>
<feature type="region of interest" description="Disordered" evidence="1">
    <location>
        <begin position="1"/>
        <end position="38"/>
    </location>
</feature>
<evidence type="ECO:0000313" key="2">
    <source>
        <dbReference type="EMBL" id="KAI0520319.1"/>
    </source>
</evidence>
<organism evidence="2 3">
    <name type="scientific">Dendrobium nobile</name>
    <name type="common">Orchid</name>
    <dbReference type="NCBI Taxonomy" id="94219"/>
    <lineage>
        <taxon>Eukaryota</taxon>
        <taxon>Viridiplantae</taxon>
        <taxon>Streptophyta</taxon>
        <taxon>Embryophyta</taxon>
        <taxon>Tracheophyta</taxon>
        <taxon>Spermatophyta</taxon>
        <taxon>Magnoliopsida</taxon>
        <taxon>Liliopsida</taxon>
        <taxon>Asparagales</taxon>
        <taxon>Orchidaceae</taxon>
        <taxon>Epidendroideae</taxon>
        <taxon>Malaxideae</taxon>
        <taxon>Dendrobiinae</taxon>
        <taxon>Dendrobium</taxon>
    </lineage>
</organism>
<proteinExistence type="predicted"/>
<protein>
    <submittedName>
        <fullName evidence="2">Uncharacterized protein</fullName>
    </submittedName>
</protein>
<dbReference type="Proteomes" id="UP000829196">
    <property type="component" value="Unassembled WGS sequence"/>
</dbReference>
<feature type="compositionally biased region" description="Basic and acidic residues" evidence="1">
    <location>
        <begin position="24"/>
        <end position="35"/>
    </location>
</feature>
<dbReference type="EMBL" id="JAGYWB010000006">
    <property type="protein sequence ID" value="KAI0520319.1"/>
    <property type="molecule type" value="Genomic_DNA"/>
</dbReference>
<keyword evidence="3" id="KW-1185">Reference proteome</keyword>
<dbReference type="AlphaFoldDB" id="A0A8T3BVA1"/>
<name>A0A8T3BVA1_DENNO</name>
<evidence type="ECO:0000256" key="1">
    <source>
        <dbReference type="SAM" id="MobiDB-lite"/>
    </source>
</evidence>
<reference evidence="2" key="1">
    <citation type="journal article" date="2022" name="Front. Genet.">
        <title>Chromosome-Scale Assembly of the Dendrobium nobile Genome Provides Insights Into the Molecular Mechanism of the Biosynthesis of the Medicinal Active Ingredient of Dendrobium.</title>
        <authorList>
            <person name="Xu Q."/>
            <person name="Niu S.-C."/>
            <person name="Li K.-L."/>
            <person name="Zheng P.-J."/>
            <person name="Zhang X.-J."/>
            <person name="Jia Y."/>
            <person name="Liu Y."/>
            <person name="Niu Y.-X."/>
            <person name="Yu L.-H."/>
            <person name="Chen D.-F."/>
            <person name="Zhang G.-Q."/>
        </authorList>
    </citation>
    <scope>NUCLEOTIDE SEQUENCE</scope>
    <source>
        <tissue evidence="2">Leaf</tissue>
    </source>
</reference>
<evidence type="ECO:0000313" key="3">
    <source>
        <dbReference type="Proteomes" id="UP000829196"/>
    </source>
</evidence>